<dbReference type="Pfam" id="PF08729">
    <property type="entry name" value="HUN"/>
    <property type="match status" value="1"/>
</dbReference>
<feature type="region of interest" description="Disordered" evidence="2">
    <location>
        <begin position="315"/>
        <end position="394"/>
    </location>
</feature>
<dbReference type="InterPro" id="IPR026947">
    <property type="entry name" value="UBN_middle_dom"/>
</dbReference>
<dbReference type="AlphaFoldDB" id="A0A8J2MS66"/>
<feature type="region of interest" description="Disordered" evidence="2">
    <location>
        <begin position="1"/>
        <end position="32"/>
    </location>
</feature>
<feature type="region of interest" description="Disordered" evidence="2">
    <location>
        <begin position="963"/>
        <end position="1019"/>
    </location>
</feature>
<dbReference type="Proteomes" id="UP000786811">
    <property type="component" value="Unassembled WGS sequence"/>
</dbReference>
<evidence type="ECO:0000259" key="3">
    <source>
        <dbReference type="Pfam" id="PF08729"/>
    </source>
</evidence>
<feature type="compositionally biased region" description="Basic and acidic residues" evidence="2">
    <location>
        <begin position="237"/>
        <end position="252"/>
    </location>
</feature>
<feature type="region of interest" description="Disordered" evidence="2">
    <location>
        <begin position="698"/>
        <end position="724"/>
    </location>
</feature>
<dbReference type="InterPro" id="IPR014840">
    <property type="entry name" value="HRD"/>
</dbReference>
<feature type="compositionally biased region" description="Basic and acidic residues" evidence="2">
    <location>
        <begin position="325"/>
        <end position="342"/>
    </location>
</feature>
<feature type="compositionally biased region" description="Basic and acidic residues" evidence="2">
    <location>
        <begin position="23"/>
        <end position="32"/>
    </location>
</feature>
<feature type="compositionally biased region" description="Basic and acidic residues" evidence="2">
    <location>
        <begin position="384"/>
        <end position="394"/>
    </location>
</feature>
<feature type="compositionally biased region" description="Basic and acidic residues" evidence="2">
    <location>
        <begin position="1000"/>
        <end position="1019"/>
    </location>
</feature>
<protein>
    <submittedName>
        <fullName evidence="5">Similar to UBN2: Ubinuclein-2 (Bos taurus)</fullName>
    </submittedName>
</protein>
<feature type="domain" description="Hpc2-related" evidence="3">
    <location>
        <begin position="126"/>
        <end position="177"/>
    </location>
</feature>
<feature type="compositionally biased region" description="Polar residues" evidence="2">
    <location>
        <begin position="9"/>
        <end position="21"/>
    </location>
</feature>
<gene>
    <name evidence="5" type="ORF">HICCMSTLAB_LOCUS11513</name>
</gene>
<feature type="compositionally biased region" description="Polar residues" evidence="2">
    <location>
        <begin position="968"/>
        <end position="985"/>
    </location>
</feature>
<dbReference type="Pfam" id="PF14075">
    <property type="entry name" value="UBN_AB"/>
    <property type="match status" value="1"/>
</dbReference>
<sequence>MSEGVKRVPTQSLESAGSLGNATKEKKREKGKQLAPSIRLELCLDDKNETAYAEFNYTQLLKSAEMYIRISSAVDLKWDIANRKKRSKENKNTNGLDPFDDDDEERMTEIAKKFEAKYGTSNVTKKKKKKYDDDVDLGAGYDENDSFIDNTDAYDEIVPLGVTTAHGGFYINWGKLEFAVKEGEVSLARTLNHTNNESSSSESSDDDEDSNSPAPKRRDSRLASSSEEDDEEIVEPAPKKSKLDENGEKKVNYDNMIKKKKKLTEESTVDSLNKQKNSDDKRDHMEVDISSDTNQEQRKKLSCDVIKTKDVAKKISKKPVANGLDDNKKLDNGKKLMVKDSNVDNAIESVVNDGKADDDDSRDTVDSNKSRSVVAGTSSEGEDGDKSDCRMPDNLPEDVKEIINKLKKHVESNNKDGKIKFFDAYANSAILNLDTKLRQMDSPAVRNQVYTNLAPLMSCSKNTLSNRIKKLSLQEAENKVREPMERLKAIIEQLMPAAVSKFEEECRRVAEDKSFEAPVSDGDSSDGNEKVSKKSNFPRKRFPWTSEAKKAVCDIATVWRQYYKVRKPRKENMDSFVSTFMESKILPLWPKGWVTVETLLKYSTPETPGKRKLKKSKDNVQANNAQIVTNNCTSRLENTPSTNTNINNLNQQERSKTPTNLKSSSSLDNINYTSPSSQAVKSSEITTLAVTAVPAEKKQTNNTSKYKDKIREGSTPSSHLDNSVPAPIAKISVVPTSQLMAQKPKAHSDKFNPLNLTSSTVSITPVNDYQKANKLDEVKKDVVSITPFSDTAKVGFLVSNNSGSKSLPLKHRILNDNTDKRIDDRDIIETVGVNTADSKDKKCDRWIEDKYKSSGDMKKRRKEIITMDLPQQSSSITKHEVSSILQPKLGLSQEEIDRQIEETEAATNFLSQIINEESPRSTSEGKRKEPSLIDDGLVYASTFPPSEQDKDVQMVMRSLKELQELQENKYSPSHSPFQKSKSSHQYVGFPSDYHQHYHNKKDDKLSKISKDEPHWLSRD</sequence>
<feature type="region of interest" description="Disordered" evidence="2">
    <location>
        <begin position="653"/>
        <end position="678"/>
    </location>
</feature>
<dbReference type="PANTHER" id="PTHR21669:SF28">
    <property type="entry name" value="YEMANUCLEIN"/>
    <property type="match status" value="1"/>
</dbReference>
<dbReference type="GO" id="GO:0005634">
    <property type="term" value="C:nucleus"/>
    <property type="evidence" value="ECO:0007669"/>
    <property type="project" value="TreeGrafter"/>
</dbReference>
<organism evidence="5 6">
    <name type="scientific">Cotesia congregata</name>
    <name type="common">Parasitoid wasp</name>
    <name type="synonym">Apanteles congregatus</name>
    <dbReference type="NCBI Taxonomy" id="51543"/>
    <lineage>
        <taxon>Eukaryota</taxon>
        <taxon>Metazoa</taxon>
        <taxon>Ecdysozoa</taxon>
        <taxon>Arthropoda</taxon>
        <taxon>Hexapoda</taxon>
        <taxon>Insecta</taxon>
        <taxon>Pterygota</taxon>
        <taxon>Neoptera</taxon>
        <taxon>Endopterygota</taxon>
        <taxon>Hymenoptera</taxon>
        <taxon>Apocrita</taxon>
        <taxon>Ichneumonoidea</taxon>
        <taxon>Braconidae</taxon>
        <taxon>Microgastrinae</taxon>
        <taxon>Cotesia</taxon>
    </lineage>
</organism>
<evidence type="ECO:0000313" key="6">
    <source>
        <dbReference type="Proteomes" id="UP000786811"/>
    </source>
</evidence>
<dbReference type="PANTHER" id="PTHR21669">
    <property type="entry name" value="CAPZ-INTERACTING PROTEIN AND RELATED PROTEINS"/>
    <property type="match status" value="1"/>
</dbReference>
<name>A0A8J2MS66_COTCN</name>
<dbReference type="GO" id="GO:0006325">
    <property type="term" value="P:chromatin organization"/>
    <property type="evidence" value="ECO:0007669"/>
    <property type="project" value="TreeGrafter"/>
</dbReference>
<evidence type="ECO:0000259" key="4">
    <source>
        <dbReference type="Pfam" id="PF14075"/>
    </source>
</evidence>
<comment type="caution">
    <text evidence="5">The sequence shown here is derived from an EMBL/GenBank/DDBJ whole genome shotgun (WGS) entry which is preliminary data.</text>
</comment>
<evidence type="ECO:0000313" key="5">
    <source>
        <dbReference type="EMBL" id="CAG5103445.1"/>
    </source>
</evidence>
<proteinExistence type="predicted"/>
<evidence type="ECO:0000256" key="1">
    <source>
        <dbReference type="ARBA" id="ARBA00022553"/>
    </source>
</evidence>
<evidence type="ECO:0000256" key="2">
    <source>
        <dbReference type="SAM" id="MobiDB-lite"/>
    </source>
</evidence>
<feature type="domain" description="Ubinuclein middle" evidence="4">
    <location>
        <begin position="392"/>
        <end position="601"/>
    </location>
</feature>
<keyword evidence="6" id="KW-1185">Reference proteome</keyword>
<dbReference type="EMBL" id="CAJNRD030001123">
    <property type="protein sequence ID" value="CAG5103445.1"/>
    <property type="molecule type" value="Genomic_DNA"/>
</dbReference>
<feature type="compositionally biased region" description="Basic and acidic residues" evidence="2">
    <location>
        <begin position="698"/>
        <end position="712"/>
    </location>
</feature>
<feature type="compositionally biased region" description="Basic and acidic residues" evidence="2">
    <location>
        <begin position="917"/>
        <end position="931"/>
    </location>
</feature>
<dbReference type="OrthoDB" id="68076at2759"/>
<feature type="region of interest" description="Disordered" evidence="2">
    <location>
        <begin position="912"/>
        <end position="933"/>
    </location>
</feature>
<keyword evidence="1" id="KW-0597">Phosphoprotein</keyword>
<feature type="region of interest" description="Disordered" evidence="2">
    <location>
        <begin position="193"/>
        <end position="302"/>
    </location>
</feature>
<accession>A0A8J2MS66</accession>
<feature type="region of interest" description="Disordered" evidence="2">
    <location>
        <begin position="513"/>
        <end position="536"/>
    </location>
</feature>
<feature type="compositionally biased region" description="Basic and acidic residues" evidence="2">
    <location>
        <begin position="276"/>
        <end position="287"/>
    </location>
</feature>
<reference evidence="5" key="1">
    <citation type="submission" date="2021-04" db="EMBL/GenBank/DDBJ databases">
        <authorList>
            <person name="Chebbi M.A.C M."/>
        </authorList>
    </citation>
    <scope>NUCLEOTIDE SEQUENCE</scope>
</reference>